<dbReference type="SUPFAM" id="SSF81653">
    <property type="entry name" value="Calcium ATPase, transduction domain A"/>
    <property type="match status" value="1"/>
</dbReference>
<dbReference type="InterPro" id="IPR008250">
    <property type="entry name" value="ATPase_P-typ_transduc_dom_A_sf"/>
</dbReference>
<dbReference type="PRINTS" id="PR00120">
    <property type="entry name" value="HATPASE"/>
</dbReference>
<organism evidence="14 15">
    <name type="scientific">Vallitalea guaymasensis</name>
    <dbReference type="NCBI Taxonomy" id="1185412"/>
    <lineage>
        <taxon>Bacteria</taxon>
        <taxon>Bacillati</taxon>
        <taxon>Bacillota</taxon>
        <taxon>Clostridia</taxon>
        <taxon>Lachnospirales</taxon>
        <taxon>Vallitaleaceae</taxon>
        <taxon>Vallitalea</taxon>
    </lineage>
</organism>
<feature type="compositionally biased region" description="Basic and acidic residues" evidence="12">
    <location>
        <begin position="26"/>
        <end position="42"/>
    </location>
</feature>
<feature type="transmembrane region" description="Helical" evidence="11">
    <location>
        <begin position="57"/>
        <end position="75"/>
    </location>
</feature>
<dbReference type="Gene3D" id="2.70.150.10">
    <property type="entry name" value="Calcium-transporting ATPase, cytoplasmic transduction domain A"/>
    <property type="match status" value="1"/>
</dbReference>
<evidence type="ECO:0000259" key="13">
    <source>
        <dbReference type="Pfam" id="PF00122"/>
    </source>
</evidence>
<comment type="catalytic activity">
    <reaction evidence="10">
        <text>Cd(2+)(in) + ATP + H2O = Cd(2+)(out) + ADP + phosphate + H(+)</text>
        <dbReference type="Rhea" id="RHEA:12132"/>
        <dbReference type="ChEBI" id="CHEBI:15377"/>
        <dbReference type="ChEBI" id="CHEBI:15378"/>
        <dbReference type="ChEBI" id="CHEBI:30616"/>
        <dbReference type="ChEBI" id="CHEBI:43474"/>
        <dbReference type="ChEBI" id="CHEBI:48775"/>
        <dbReference type="ChEBI" id="CHEBI:456216"/>
        <dbReference type="EC" id="7.2.2.21"/>
    </reaction>
</comment>
<feature type="region of interest" description="Disordered" evidence="12">
    <location>
        <begin position="26"/>
        <end position="48"/>
    </location>
</feature>
<dbReference type="FunFam" id="2.70.150.10:FF:000002">
    <property type="entry name" value="Copper-transporting ATPase 1, putative"/>
    <property type="match status" value="1"/>
</dbReference>
<keyword evidence="11" id="KW-1003">Cell membrane</keyword>
<dbReference type="InterPro" id="IPR027256">
    <property type="entry name" value="P-typ_ATPase_IB"/>
</dbReference>
<feature type="transmembrane region" description="Helical" evidence="11">
    <location>
        <begin position="81"/>
        <end position="104"/>
    </location>
</feature>
<dbReference type="GO" id="GO:0046872">
    <property type="term" value="F:metal ion binding"/>
    <property type="evidence" value="ECO:0007669"/>
    <property type="project" value="UniProtKB-KW"/>
</dbReference>
<dbReference type="Pfam" id="PF00122">
    <property type="entry name" value="E1-E2_ATPase"/>
    <property type="match status" value="1"/>
</dbReference>
<feature type="transmembrane region" description="Helical" evidence="11">
    <location>
        <begin position="281"/>
        <end position="302"/>
    </location>
</feature>
<dbReference type="KEGG" id="vgu:HYG85_13985"/>
<dbReference type="SUPFAM" id="SSF81665">
    <property type="entry name" value="Calcium ATPase, transmembrane domain M"/>
    <property type="match status" value="1"/>
</dbReference>
<accession>A0A8J8MC43</accession>
<feature type="transmembrane region" description="Helical" evidence="11">
    <location>
        <begin position="641"/>
        <end position="659"/>
    </location>
</feature>
<keyword evidence="5 11" id="KW-0479">Metal-binding</keyword>
<evidence type="ECO:0000256" key="11">
    <source>
        <dbReference type="RuleBase" id="RU362081"/>
    </source>
</evidence>
<feature type="domain" description="P-type ATPase A" evidence="13">
    <location>
        <begin position="163"/>
        <end position="262"/>
    </location>
</feature>
<comment type="subcellular location">
    <subcellularLocation>
        <location evidence="1">Cell membrane</location>
        <topology evidence="1">Multi-pass membrane protein</topology>
    </subcellularLocation>
</comment>
<dbReference type="Gene3D" id="3.40.1110.10">
    <property type="entry name" value="Calcium-transporting ATPase, cytoplasmic domain N"/>
    <property type="match status" value="1"/>
</dbReference>
<dbReference type="SUPFAM" id="SSF56784">
    <property type="entry name" value="HAD-like"/>
    <property type="match status" value="1"/>
</dbReference>
<dbReference type="GO" id="GO:0008551">
    <property type="term" value="F:P-type cadmium transporter activity"/>
    <property type="evidence" value="ECO:0007669"/>
    <property type="project" value="UniProtKB-EC"/>
</dbReference>
<evidence type="ECO:0000256" key="12">
    <source>
        <dbReference type="SAM" id="MobiDB-lite"/>
    </source>
</evidence>
<evidence type="ECO:0000256" key="5">
    <source>
        <dbReference type="ARBA" id="ARBA00022723"/>
    </source>
</evidence>
<feature type="transmembrane region" description="Helical" evidence="11">
    <location>
        <begin position="615"/>
        <end position="635"/>
    </location>
</feature>
<keyword evidence="11" id="KW-0547">Nucleotide-binding</keyword>
<dbReference type="AlphaFoldDB" id="A0A8J8MC43"/>
<dbReference type="InterPro" id="IPR001757">
    <property type="entry name" value="P_typ_ATPase"/>
</dbReference>
<proteinExistence type="inferred from homology"/>
<evidence type="ECO:0000256" key="4">
    <source>
        <dbReference type="ARBA" id="ARBA00022692"/>
    </source>
</evidence>
<dbReference type="InterPro" id="IPR051014">
    <property type="entry name" value="Cation_Transport_ATPase_IB"/>
</dbReference>
<dbReference type="InterPro" id="IPR023298">
    <property type="entry name" value="ATPase_P-typ_TM_dom_sf"/>
</dbReference>
<dbReference type="PRINTS" id="PR00119">
    <property type="entry name" value="CATATPASE"/>
</dbReference>
<dbReference type="EMBL" id="CP058561">
    <property type="protein sequence ID" value="QUH29960.1"/>
    <property type="molecule type" value="Genomic_DNA"/>
</dbReference>
<dbReference type="Gene3D" id="3.40.50.1000">
    <property type="entry name" value="HAD superfamily/HAD-like"/>
    <property type="match status" value="1"/>
</dbReference>
<sequence length="665" mass="72502">MAERITDNIGNCCCGSKSCSNSDHNYDEHHHDHDHNHDAHGHNHEHHHHEKFTKRDVIEFIIGFGLFALALLLNVKTEVKIGLYVVAYVVVGREIVISAIKGLFTGRLLDENFLMTIASISAFAIGEYPEATAVMLFYRVGELFEGLAVNRSKNSIEELLNIKPDVANLKVGDKYKIVDPEKVKVGDTIMVKPGEKIPLDGYVIEGTSSIDTSVITGESLPREAEEGTEVYSGSINKSGVILVEVTKEFSESTVAKILKLVKDANSQKAHTEKFITKFARYYTPIVVGIAVLLAFIPALFFGGDFGSWIYRAAIFLVVSCPCALVISIPLGYFGGIGGASSKGILVKGGNYLEELRNIKSIIFDKTGTLTKGVFKVTQVISFNQGVNKEKVVEIAAHVEHYSNHPIAVSIINEYNKNIDEKRVKDITEVAGKGVKALFDGKMVAVGNRKLMEQENVSIGDIDTIVGTKVYVAMDNKLMGIIVIADELKSDTINAIKELKNYGVEDIVMLTGDHKDVAEDIAKRVGITRYYSDLLPDEKVDKLEEIMNGVGKNDTVVFVGDGINDAPVLARADVGIAMGGVGSDAAIEAADVVLMSDELSSIPTAMRVSKNTNKIVWENIVFSLGVKIIIMILATLNLANMWMAIFADVGVAVIAILNSIRALRVK</sequence>
<feature type="transmembrane region" description="Helical" evidence="11">
    <location>
        <begin position="308"/>
        <end position="333"/>
    </location>
</feature>
<dbReference type="GO" id="GO:0005524">
    <property type="term" value="F:ATP binding"/>
    <property type="evidence" value="ECO:0007669"/>
    <property type="project" value="UniProtKB-UniRule"/>
</dbReference>
<name>A0A8J8MC43_9FIRM</name>
<dbReference type="EC" id="7.2.2.21" evidence="9"/>
<evidence type="ECO:0000256" key="1">
    <source>
        <dbReference type="ARBA" id="ARBA00004651"/>
    </source>
</evidence>
<keyword evidence="15" id="KW-1185">Reference proteome</keyword>
<gene>
    <name evidence="14" type="primary">cadA</name>
    <name evidence="14" type="ORF">HYG85_13985</name>
</gene>
<keyword evidence="3" id="KW-0104">Cadmium</keyword>
<keyword evidence="8 11" id="KW-0472">Membrane</keyword>
<evidence type="ECO:0000256" key="7">
    <source>
        <dbReference type="ARBA" id="ARBA00022989"/>
    </source>
</evidence>
<dbReference type="InterPro" id="IPR023299">
    <property type="entry name" value="ATPase_P-typ_cyto_dom_N"/>
</dbReference>
<dbReference type="SFLD" id="SFLDF00027">
    <property type="entry name" value="p-type_atpase"/>
    <property type="match status" value="1"/>
</dbReference>
<dbReference type="PANTHER" id="PTHR48085:SF5">
    <property type="entry name" value="CADMIUM_ZINC-TRANSPORTING ATPASE HMA4-RELATED"/>
    <property type="match status" value="1"/>
</dbReference>
<evidence type="ECO:0000256" key="2">
    <source>
        <dbReference type="ARBA" id="ARBA00006024"/>
    </source>
</evidence>
<evidence type="ECO:0000256" key="9">
    <source>
        <dbReference type="ARBA" id="ARBA00039103"/>
    </source>
</evidence>
<reference evidence="14 15" key="1">
    <citation type="submission" date="2020-07" db="EMBL/GenBank/DDBJ databases">
        <title>Vallitalea guaymasensis genome.</title>
        <authorList>
            <person name="Postec A."/>
        </authorList>
    </citation>
    <scope>NUCLEOTIDE SEQUENCE [LARGE SCALE GENOMIC DNA]</scope>
    <source>
        <strain evidence="14 15">Ra1766G1</strain>
    </source>
</reference>
<dbReference type="RefSeq" id="WP_212690200.1">
    <property type="nucleotide sequence ID" value="NZ_CP058561.1"/>
</dbReference>
<evidence type="ECO:0000256" key="6">
    <source>
        <dbReference type="ARBA" id="ARBA00022967"/>
    </source>
</evidence>
<dbReference type="InterPro" id="IPR023214">
    <property type="entry name" value="HAD_sf"/>
</dbReference>
<dbReference type="InterPro" id="IPR018303">
    <property type="entry name" value="ATPase_P-typ_P_site"/>
</dbReference>
<keyword evidence="6" id="KW-1278">Translocase</keyword>
<dbReference type="GO" id="GO:0005886">
    <property type="term" value="C:plasma membrane"/>
    <property type="evidence" value="ECO:0007669"/>
    <property type="project" value="UniProtKB-SubCell"/>
</dbReference>
<dbReference type="Proteomes" id="UP000677305">
    <property type="component" value="Chromosome"/>
</dbReference>
<dbReference type="PROSITE" id="PS00154">
    <property type="entry name" value="ATPASE_E1_E2"/>
    <property type="match status" value="1"/>
</dbReference>
<evidence type="ECO:0000256" key="3">
    <source>
        <dbReference type="ARBA" id="ARBA00022539"/>
    </source>
</evidence>
<evidence type="ECO:0000313" key="15">
    <source>
        <dbReference type="Proteomes" id="UP000677305"/>
    </source>
</evidence>
<keyword evidence="11" id="KW-0067">ATP-binding</keyword>
<keyword evidence="4 11" id="KW-0812">Transmembrane</keyword>
<dbReference type="InterPro" id="IPR044492">
    <property type="entry name" value="P_typ_ATPase_HD_dom"/>
</dbReference>
<protein>
    <recommendedName>
        <fullName evidence="9">Cd(2+)-exporting ATPase</fullName>
        <ecNumber evidence="9">7.2.2.21</ecNumber>
    </recommendedName>
</protein>
<dbReference type="NCBIfam" id="TIGR01512">
    <property type="entry name" value="ATPase-IB2_Cd"/>
    <property type="match status" value="1"/>
</dbReference>
<dbReference type="NCBIfam" id="TIGR01525">
    <property type="entry name" value="ATPase-IB_hvy"/>
    <property type="match status" value="1"/>
</dbReference>
<dbReference type="InterPro" id="IPR059000">
    <property type="entry name" value="ATPase_P-type_domA"/>
</dbReference>
<evidence type="ECO:0000256" key="8">
    <source>
        <dbReference type="ARBA" id="ARBA00023136"/>
    </source>
</evidence>
<dbReference type="SFLD" id="SFLDG00002">
    <property type="entry name" value="C1.7:_P-type_atpase_like"/>
    <property type="match status" value="1"/>
</dbReference>
<evidence type="ECO:0000313" key="14">
    <source>
        <dbReference type="EMBL" id="QUH29960.1"/>
    </source>
</evidence>
<keyword evidence="7 11" id="KW-1133">Transmembrane helix</keyword>
<dbReference type="InterPro" id="IPR036412">
    <property type="entry name" value="HAD-like_sf"/>
</dbReference>
<comment type="similarity">
    <text evidence="2 11">Belongs to the cation transport ATPase (P-type) (TC 3.A.3) family. Type IB subfamily.</text>
</comment>
<dbReference type="PANTHER" id="PTHR48085">
    <property type="entry name" value="CADMIUM/ZINC-TRANSPORTING ATPASE HMA2-RELATED"/>
    <property type="match status" value="1"/>
</dbReference>
<dbReference type="SFLD" id="SFLDS00003">
    <property type="entry name" value="Haloacid_Dehalogenase"/>
    <property type="match status" value="1"/>
</dbReference>
<evidence type="ECO:0000256" key="10">
    <source>
        <dbReference type="ARBA" id="ARBA00049338"/>
    </source>
</evidence>
<dbReference type="NCBIfam" id="TIGR01494">
    <property type="entry name" value="ATPase_P-type"/>
    <property type="match status" value="1"/>
</dbReference>
<dbReference type="GO" id="GO:0016887">
    <property type="term" value="F:ATP hydrolysis activity"/>
    <property type="evidence" value="ECO:0007669"/>
    <property type="project" value="InterPro"/>
</dbReference>
<dbReference type="Pfam" id="PF00702">
    <property type="entry name" value="Hydrolase"/>
    <property type="match status" value="1"/>
</dbReference>